<sequence length="321" mass="34805">MLRYTLRQLEYFVAVGDTGSIAKASERINVSSPSISAAITQLEQEFGLPLFVRQHAQGLSLTQGGRQMLEQARVVLREAGLLMDIAGDISGSVRGPMSVGCLVTFAQMVLPALRRSFEADYPDVRLRQYELNQADIISGLRRSEIDVALTYDLEVPADLQFAPLVELPPFVLVNEAHPLAGRAGVSVADLRDHPMVLLDLPLSADYFLSFFAGTGTKPRIAERTRDMAVMRSLVANGYGYSIANVRPLNSLSPDGKPLQFIPMTGPVRAMKMGLLMPRDADKSNAVRAFLQHSRAAVARGDLPGLGRVDASADARDGLACP</sequence>
<dbReference type="GO" id="GO:0003700">
    <property type="term" value="F:DNA-binding transcription factor activity"/>
    <property type="evidence" value="ECO:0007669"/>
    <property type="project" value="InterPro"/>
</dbReference>
<dbReference type="GO" id="GO:0032993">
    <property type="term" value="C:protein-DNA complex"/>
    <property type="evidence" value="ECO:0007669"/>
    <property type="project" value="TreeGrafter"/>
</dbReference>
<dbReference type="AlphaFoldDB" id="A0A521BKT7"/>
<feature type="domain" description="HTH lysR-type" evidence="5">
    <location>
        <begin position="4"/>
        <end position="62"/>
    </location>
</feature>
<dbReference type="FunFam" id="1.10.10.10:FF:000001">
    <property type="entry name" value="LysR family transcriptional regulator"/>
    <property type="match status" value="1"/>
</dbReference>
<evidence type="ECO:0000256" key="1">
    <source>
        <dbReference type="ARBA" id="ARBA00009437"/>
    </source>
</evidence>
<dbReference type="Gene3D" id="1.10.10.10">
    <property type="entry name" value="Winged helix-like DNA-binding domain superfamily/Winged helix DNA-binding domain"/>
    <property type="match status" value="1"/>
</dbReference>
<dbReference type="InterPro" id="IPR036390">
    <property type="entry name" value="WH_DNA-bd_sf"/>
</dbReference>
<evidence type="ECO:0000256" key="2">
    <source>
        <dbReference type="ARBA" id="ARBA00023015"/>
    </source>
</evidence>
<evidence type="ECO:0000256" key="4">
    <source>
        <dbReference type="ARBA" id="ARBA00023163"/>
    </source>
</evidence>
<dbReference type="Pfam" id="PF03466">
    <property type="entry name" value="LysR_substrate"/>
    <property type="match status" value="1"/>
</dbReference>
<evidence type="ECO:0000256" key="3">
    <source>
        <dbReference type="ARBA" id="ARBA00023125"/>
    </source>
</evidence>
<dbReference type="RefSeq" id="WP_142492169.1">
    <property type="nucleotide sequence ID" value="NZ_FXTO01000003.1"/>
</dbReference>
<organism evidence="6 7">
    <name type="scientific">Thalassovita litoralis</name>
    <dbReference type="NCBI Taxonomy" id="1010611"/>
    <lineage>
        <taxon>Bacteria</taxon>
        <taxon>Pseudomonadati</taxon>
        <taxon>Pseudomonadota</taxon>
        <taxon>Alphaproteobacteria</taxon>
        <taxon>Rhodobacterales</taxon>
        <taxon>Roseobacteraceae</taxon>
        <taxon>Thalassovita</taxon>
    </lineage>
</organism>
<accession>A0A521BKT7</accession>
<dbReference type="InterPro" id="IPR036388">
    <property type="entry name" value="WH-like_DNA-bd_sf"/>
</dbReference>
<evidence type="ECO:0000313" key="6">
    <source>
        <dbReference type="EMBL" id="SMO47767.1"/>
    </source>
</evidence>
<dbReference type="PANTHER" id="PTHR30346">
    <property type="entry name" value="TRANSCRIPTIONAL DUAL REGULATOR HCAR-RELATED"/>
    <property type="match status" value="1"/>
</dbReference>
<proteinExistence type="inferred from homology"/>
<keyword evidence="3 6" id="KW-0238">DNA-binding</keyword>
<dbReference type="Gene3D" id="3.40.190.10">
    <property type="entry name" value="Periplasmic binding protein-like II"/>
    <property type="match status" value="2"/>
</dbReference>
<gene>
    <name evidence="6" type="ORF">SAMN06265173_103129</name>
</gene>
<dbReference type="SUPFAM" id="SSF53850">
    <property type="entry name" value="Periplasmic binding protein-like II"/>
    <property type="match status" value="1"/>
</dbReference>
<dbReference type="CDD" id="cd08412">
    <property type="entry name" value="PBP2_PAO1_like"/>
    <property type="match status" value="1"/>
</dbReference>
<dbReference type="SUPFAM" id="SSF46785">
    <property type="entry name" value="Winged helix' DNA-binding domain"/>
    <property type="match status" value="1"/>
</dbReference>
<dbReference type="Pfam" id="PF00126">
    <property type="entry name" value="HTH_1"/>
    <property type="match status" value="1"/>
</dbReference>
<keyword evidence="2" id="KW-0805">Transcription regulation</keyword>
<evidence type="ECO:0000259" key="5">
    <source>
        <dbReference type="PROSITE" id="PS50931"/>
    </source>
</evidence>
<protein>
    <submittedName>
        <fullName evidence="6">DNA-binding transcriptional regulator, LysR family</fullName>
    </submittedName>
</protein>
<dbReference type="PRINTS" id="PR00039">
    <property type="entry name" value="HTHLYSR"/>
</dbReference>
<dbReference type="GO" id="GO:0003677">
    <property type="term" value="F:DNA binding"/>
    <property type="evidence" value="ECO:0007669"/>
    <property type="project" value="UniProtKB-KW"/>
</dbReference>
<dbReference type="PROSITE" id="PS50931">
    <property type="entry name" value="HTH_LYSR"/>
    <property type="match status" value="1"/>
</dbReference>
<dbReference type="EMBL" id="FXTO01000003">
    <property type="protein sequence ID" value="SMO47767.1"/>
    <property type="molecule type" value="Genomic_DNA"/>
</dbReference>
<comment type="similarity">
    <text evidence="1">Belongs to the LysR transcriptional regulatory family.</text>
</comment>
<evidence type="ECO:0000313" key="7">
    <source>
        <dbReference type="Proteomes" id="UP000316030"/>
    </source>
</evidence>
<name>A0A521BKT7_9RHOB</name>
<dbReference type="OrthoDB" id="8679465at2"/>
<dbReference type="InterPro" id="IPR005119">
    <property type="entry name" value="LysR_subst-bd"/>
</dbReference>
<dbReference type="Proteomes" id="UP000316030">
    <property type="component" value="Unassembled WGS sequence"/>
</dbReference>
<dbReference type="PANTHER" id="PTHR30346:SF0">
    <property type="entry name" value="HCA OPERON TRANSCRIPTIONAL ACTIVATOR HCAR"/>
    <property type="match status" value="1"/>
</dbReference>
<dbReference type="InterPro" id="IPR000847">
    <property type="entry name" value="LysR_HTH_N"/>
</dbReference>
<reference evidence="6 7" key="1">
    <citation type="submission" date="2017-05" db="EMBL/GenBank/DDBJ databases">
        <authorList>
            <person name="Varghese N."/>
            <person name="Submissions S."/>
        </authorList>
    </citation>
    <scope>NUCLEOTIDE SEQUENCE [LARGE SCALE GENOMIC DNA]</scope>
    <source>
        <strain evidence="6 7">DSM 29506</strain>
    </source>
</reference>
<keyword evidence="7" id="KW-1185">Reference proteome</keyword>
<keyword evidence="4" id="KW-0804">Transcription</keyword>